<evidence type="ECO:0008006" key="3">
    <source>
        <dbReference type="Google" id="ProtNLM"/>
    </source>
</evidence>
<dbReference type="RefSeq" id="WP_155701468.1">
    <property type="nucleotide sequence ID" value="NZ_CP034235.1"/>
</dbReference>
<dbReference type="OrthoDB" id="2612732at2"/>
<dbReference type="KEGG" id="ppsc:EHS13_16835"/>
<sequence>MKKYIAIFFVIILLLWGFLLKMSRDENEFTPLVNRFYSDFINKDYQTMYTYFDNIKSIPDYEKLPSETKMGIIAQSLLNDRHWYGSIQEYKQLESRWRGFGVRKVTIKLLVNAENNKVKQYEDNLILVKKNGNWKIKEYRSGSPWQTKVMP</sequence>
<reference evidence="2" key="1">
    <citation type="submission" date="2018-11" db="EMBL/GenBank/DDBJ databases">
        <title>Complete genome sequence of Paenibacillus sp. ML311-T8.</title>
        <authorList>
            <person name="Nam Y.-D."/>
            <person name="Kang J."/>
            <person name="Chung W.-H."/>
            <person name="Park Y.S."/>
        </authorList>
    </citation>
    <scope>NUCLEOTIDE SEQUENCE [LARGE SCALE GENOMIC DNA]</scope>
    <source>
        <strain evidence="2">ML311-T8</strain>
    </source>
</reference>
<proteinExistence type="predicted"/>
<dbReference type="AlphaFoldDB" id="A0A6B8RIZ5"/>
<organism evidence="1 2">
    <name type="scientific">Paenibacillus psychroresistens</name>
    <dbReference type="NCBI Taxonomy" id="1778678"/>
    <lineage>
        <taxon>Bacteria</taxon>
        <taxon>Bacillati</taxon>
        <taxon>Bacillota</taxon>
        <taxon>Bacilli</taxon>
        <taxon>Bacillales</taxon>
        <taxon>Paenibacillaceae</taxon>
        <taxon>Paenibacillus</taxon>
    </lineage>
</organism>
<keyword evidence="2" id="KW-1185">Reference proteome</keyword>
<dbReference type="Proteomes" id="UP000426246">
    <property type="component" value="Chromosome"/>
</dbReference>
<dbReference type="EMBL" id="CP034235">
    <property type="protein sequence ID" value="QGQ96431.1"/>
    <property type="molecule type" value="Genomic_DNA"/>
</dbReference>
<protein>
    <recommendedName>
        <fullName evidence="3">DUF4878 domain-containing protein</fullName>
    </recommendedName>
</protein>
<gene>
    <name evidence="1" type="ORF">EHS13_16835</name>
</gene>
<name>A0A6B8RIZ5_9BACL</name>
<evidence type="ECO:0000313" key="2">
    <source>
        <dbReference type="Proteomes" id="UP000426246"/>
    </source>
</evidence>
<evidence type="ECO:0000313" key="1">
    <source>
        <dbReference type="EMBL" id="QGQ96431.1"/>
    </source>
</evidence>
<accession>A0A6B8RIZ5</accession>
<dbReference type="Gene3D" id="3.10.450.50">
    <property type="match status" value="1"/>
</dbReference>